<sequence length="54" mass="6240">MARSAIAGVKSSSRKLDSQINKELKKIEKKKELEKAKSERDAKKKKLDSLRKKR</sequence>
<accession>A0ABT9B698</accession>
<organism evidence="2 3">
    <name type="scientific">Hymenobacter aranciens</name>
    <dbReference type="NCBI Taxonomy" id="3063996"/>
    <lineage>
        <taxon>Bacteria</taxon>
        <taxon>Pseudomonadati</taxon>
        <taxon>Bacteroidota</taxon>
        <taxon>Cytophagia</taxon>
        <taxon>Cytophagales</taxon>
        <taxon>Hymenobacteraceae</taxon>
        <taxon>Hymenobacter</taxon>
    </lineage>
</organism>
<gene>
    <name evidence="2" type="ORF">Q5H93_02950</name>
</gene>
<dbReference type="RefSeq" id="WP_305004993.1">
    <property type="nucleotide sequence ID" value="NZ_JAUQSY010000002.1"/>
</dbReference>
<reference evidence="2" key="1">
    <citation type="submission" date="2023-07" db="EMBL/GenBank/DDBJ databases">
        <authorList>
            <person name="Kim M.K."/>
        </authorList>
    </citation>
    <scope>NUCLEOTIDE SEQUENCE</scope>
    <source>
        <strain evidence="2">ASUV-10-1</strain>
    </source>
</reference>
<evidence type="ECO:0000256" key="1">
    <source>
        <dbReference type="SAM" id="MobiDB-lite"/>
    </source>
</evidence>
<evidence type="ECO:0000313" key="2">
    <source>
        <dbReference type="EMBL" id="MDO7873677.1"/>
    </source>
</evidence>
<keyword evidence="3" id="KW-1185">Reference proteome</keyword>
<comment type="caution">
    <text evidence="2">The sequence shown here is derived from an EMBL/GenBank/DDBJ whole genome shotgun (WGS) entry which is preliminary data.</text>
</comment>
<proteinExistence type="predicted"/>
<feature type="region of interest" description="Disordered" evidence="1">
    <location>
        <begin position="1"/>
        <end position="54"/>
    </location>
</feature>
<name>A0ABT9B698_9BACT</name>
<dbReference type="Proteomes" id="UP001176429">
    <property type="component" value="Unassembled WGS sequence"/>
</dbReference>
<dbReference type="EMBL" id="JAUQSY010000002">
    <property type="protein sequence ID" value="MDO7873677.1"/>
    <property type="molecule type" value="Genomic_DNA"/>
</dbReference>
<protein>
    <submittedName>
        <fullName evidence="2">Uncharacterized protein</fullName>
    </submittedName>
</protein>
<feature type="compositionally biased region" description="Basic and acidic residues" evidence="1">
    <location>
        <begin position="14"/>
        <end position="54"/>
    </location>
</feature>
<evidence type="ECO:0000313" key="3">
    <source>
        <dbReference type="Proteomes" id="UP001176429"/>
    </source>
</evidence>